<keyword evidence="1" id="KW-0472">Membrane</keyword>
<accession>I0IJG2</accession>
<feature type="transmembrane region" description="Helical" evidence="1">
    <location>
        <begin position="116"/>
        <end position="137"/>
    </location>
</feature>
<reference evidence="3 4" key="1">
    <citation type="submission" date="2012-02" db="EMBL/GenBank/DDBJ databases">
        <title>Complete genome sequence of Phycisphaera mikurensis NBRC 102666.</title>
        <authorList>
            <person name="Ankai A."/>
            <person name="Hosoyama A."/>
            <person name="Terui Y."/>
            <person name="Sekine M."/>
            <person name="Fukai R."/>
            <person name="Kato Y."/>
            <person name="Nakamura S."/>
            <person name="Yamada-Narita S."/>
            <person name="Kawakoshi A."/>
            <person name="Fukunaga Y."/>
            <person name="Yamazaki S."/>
            <person name="Fujita N."/>
        </authorList>
    </citation>
    <scope>NUCLEOTIDE SEQUENCE [LARGE SCALE GENOMIC DNA]</scope>
    <source>
        <strain evidence="4">NBRC 102666 / KCTC 22515 / FYK2301M01</strain>
        <plasmid evidence="3 4">pPSMK1</plasmid>
    </source>
</reference>
<dbReference type="InterPro" id="IPR013099">
    <property type="entry name" value="K_chnl_dom"/>
</dbReference>
<keyword evidence="1" id="KW-0812">Transmembrane</keyword>
<proteinExistence type="predicted"/>
<feature type="transmembrane region" description="Helical" evidence="1">
    <location>
        <begin position="6"/>
        <end position="25"/>
    </location>
</feature>
<geneLocation type="plasmid" evidence="3 4">
    <name>pPSMK1</name>
</geneLocation>
<dbReference type="OrthoDB" id="9785126at2"/>
<feature type="transmembrane region" description="Helical" evidence="1">
    <location>
        <begin position="149"/>
        <end position="168"/>
    </location>
</feature>
<keyword evidence="3" id="KW-0614">Plasmid</keyword>
<name>I0IJG2_PHYMF</name>
<evidence type="ECO:0000313" key="4">
    <source>
        <dbReference type="Proteomes" id="UP000007881"/>
    </source>
</evidence>
<dbReference type="Pfam" id="PF07885">
    <property type="entry name" value="Ion_trans_2"/>
    <property type="match status" value="1"/>
</dbReference>
<dbReference type="KEGG" id="phm:PSMK_p00380"/>
<sequence>MTASTPWIAPLLGVPLTAVGVADLLKVGLGRSGATGLYSGWLLRVLWRIVRGSQQAAAGPFRRWLLKGFGPAFIVLGLVLWVLLPIVGFALCFWPAMASGGFRSGGDAVTGGFLEALYFSAYAFTTLGLGPLTPAGAGPRLLAVAESALGFAVFTLAITYLLGVYGALRRRDAFAMECWHLSGRTGRGAELLDRLPGGRADTPEASRVLGRLLGGICELHESHHTHPLLHHFRRRQAFYGMSAVVLLALELVDAGRGQGGDAGESWRASASAGACRDAAAHLVSDLGPRLLGAAAPASGAYALAEALRIQMGFAAASPTGEALSPNQTPVHRSD</sequence>
<keyword evidence="4" id="KW-1185">Reference proteome</keyword>
<dbReference type="eggNOG" id="ENOG502Z9EI">
    <property type="taxonomic scope" value="Bacteria"/>
</dbReference>
<organism evidence="3 4">
    <name type="scientific">Phycisphaera mikurensis (strain NBRC 102666 / KCTC 22515 / FYK2301M01)</name>
    <dbReference type="NCBI Taxonomy" id="1142394"/>
    <lineage>
        <taxon>Bacteria</taxon>
        <taxon>Pseudomonadati</taxon>
        <taxon>Planctomycetota</taxon>
        <taxon>Phycisphaerae</taxon>
        <taxon>Phycisphaerales</taxon>
        <taxon>Phycisphaeraceae</taxon>
        <taxon>Phycisphaera</taxon>
    </lineage>
</organism>
<protein>
    <submittedName>
        <fullName evidence="3">Hypothetical membrane protein</fullName>
    </submittedName>
</protein>
<dbReference type="Proteomes" id="UP000007881">
    <property type="component" value="Plasmid pPSMK1"/>
</dbReference>
<evidence type="ECO:0000313" key="3">
    <source>
        <dbReference type="EMBL" id="BAM05400.1"/>
    </source>
</evidence>
<dbReference type="Gene3D" id="1.10.287.70">
    <property type="match status" value="1"/>
</dbReference>
<evidence type="ECO:0000256" key="1">
    <source>
        <dbReference type="SAM" id="Phobius"/>
    </source>
</evidence>
<feature type="domain" description="Potassium channel" evidence="2">
    <location>
        <begin position="110"/>
        <end position="162"/>
    </location>
</feature>
<dbReference type="HOGENOM" id="CLU_831186_0_0_0"/>
<dbReference type="SUPFAM" id="SSF81324">
    <property type="entry name" value="Voltage-gated potassium channels"/>
    <property type="match status" value="1"/>
</dbReference>
<keyword evidence="1" id="KW-1133">Transmembrane helix</keyword>
<evidence type="ECO:0000259" key="2">
    <source>
        <dbReference type="Pfam" id="PF07885"/>
    </source>
</evidence>
<dbReference type="AlphaFoldDB" id="I0IJG2"/>
<dbReference type="RefSeq" id="WP_014438603.1">
    <property type="nucleotide sequence ID" value="NC_017081.1"/>
</dbReference>
<dbReference type="EMBL" id="AP012339">
    <property type="protein sequence ID" value="BAM05400.1"/>
    <property type="molecule type" value="Genomic_DNA"/>
</dbReference>
<feature type="transmembrane region" description="Helical" evidence="1">
    <location>
        <begin position="72"/>
        <end position="96"/>
    </location>
</feature>
<gene>
    <name evidence="3" type="ordered locus">PSMK_p00380</name>
</gene>